<protein>
    <submittedName>
        <fullName evidence="1">Uncharacterized protein</fullName>
    </submittedName>
</protein>
<keyword evidence="2" id="KW-1185">Reference proteome</keyword>
<organism evidence="1 2">
    <name type="scientific">Coemansia helicoidea</name>
    <dbReference type="NCBI Taxonomy" id="1286919"/>
    <lineage>
        <taxon>Eukaryota</taxon>
        <taxon>Fungi</taxon>
        <taxon>Fungi incertae sedis</taxon>
        <taxon>Zoopagomycota</taxon>
        <taxon>Kickxellomycotina</taxon>
        <taxon>Kickxellomycetes</taxon>
        <taxon>Kickxellales</taxon>
        <taxon>Kickxellaceae</taxon>
        <taxon>Coemansia</taxon>
    </lineage>
</organism>
<dbReference type="Proteomes" id="UP001140087">
    <property type="component" value="Unassembled WGS sequence"/>
</dbReference>
<evidence type="ECO:0000313" key="1">
    <source>
        <dbReference type="EMBL" id="KAJ2787243.1"/>
    </source>
</evidence>
<sequence length="110" mass="11173">MDGGAPGGVGQAAESAPAAGLLGDFGLIDYESPAPDNQHGAEEAEPELALDPAPADGAAEQHDEAEDYGELGYTHAVEADMEPDLALEDADATQGDDYAGYDEPEAPDAD</sequence>
<reference evidence="1" key="1">
    <citation type="submission" date="2022-07" db="EMBL/GenBank/DDBJ databases">
        <title>Phylogenomic reconstructions and comparative analyses of Kickxellomycotina fungi.</title>
        <authorList>
            <person name="Reynolds N.K."/>
            <person name="Stajich J.E."/>
            <person name="Barry K."/>
            <person name="Grigoriev I.V."/>
            <person name="Crous P."/>
            <person name="Smith M.E."/>
        </authorList>
    </citation>
    <scope>NUCLEOTIDE SEQUENCE</scope>
    <source>
        <strain evidence="1">BCRC 34780</strain>
    </source>
</reference>
<dbReference type="EMBL" id="JANBUN010004216">
    <property type="protein sequence ID" value="KAJ2787243.1"/>
    <property type="molecule type" value="Genomic_DNA"/>
</dbReference>
<evidence type="ECO:0000313" key="2">
    <source>
        <dbReference type="Proteomes" id="UP001140087"/>
    </source>
</evidence>
<feature type="non-terminal residue" evidence="1">
    <location>
        <position position="110"/>
    </location>
</feature>
<comment type="caution">
    <text evidence="1">The sequence shown here is derived from an EMBL/GenBank/DDBJ whole genome shotgun (WGS) entry which is preliminary data.</text>
</comment>
<accession>A0ACC1KD04</accession>
<gene>
    <name evidence="1" type="ORF">H4R21_007123</name>
</gene>
<name>A0ACC1KD04_9FUNG</name>
<proteinExistence type="predicted"/>